<dbReference type="EMBL" id="SOAZ01000003">
    <property type="protein sequence ID" value="TDT62810.1"/>
    <property type="molecule type" value="Genomic_DNA"/>
</dbReference>
<dbReference type="Proteomes" id="UP000295325">
    <property type="component" value="Unassembled WGS sequence"/>
</dbReference>
<name>A0A4R7KU82_9CLOT</name>
<dbReference type="AlphaFoldDB" id="A0A4R7KU82"/>
<protein>
    <submittedName>
        <fullName evidence="1">Uncharacterized protein</fullName>
    </submittedName>
</protein>
<reference evidence="1 2" key="1">
    <citation type="submission" date="2019-03" db="EMBL/GenBank/DDBJ databases">
        <title>Genomic Encyclopedia of Type Strains, Phase IV (KMG-IV): sequencing the most valuable type-strain genomes for metagenomic binning, comparative biology and taxonomic classification.</title>
        <authorList>
            <person name="Goeker M."/>
        </authorList>
    </citation>
    <scope>NUCLEOTIDE SEQUENCE [LARGE SCALE GENOMIC DNA]</scope>
    <source>
        <strain evidence="1 2">DSM 24455</strain>
    </source>
</reference>
<sequence length="129" mass="14692">MKIIGLIKRIGVASLLVLFLVSIPAYAQTSRVEFKRGSVLMWTKDIIEWTYNGSTISSSYAYQQKGYIFPNIARVNGIFRISTTSTMHRYRGDKTIGAGIVTPWGDVTVYETDYSDYYRVYGSGSYLWE</sequence>
<gene>
    <name evidence="1" type="ORF">EDD71_10383</name>
</gene>
<keyword evidence="2" id="KW-1185">Reference proteome</keyword>
<evidence type="ECO:0000313" key="1">
    <source>
        <dbReference type="EMBL" id="TDT62810.1"/>
    </source>
</evidence>
<organism evidence="1 2">
    <name type="scientific">Fonticella tunisiensis</name>
    <dbReference type="NCBI Taxonomy" id="1096341"/>
    <lineage>
        <taxon>Bacteria</taxon>
        <taxon>Bacillati</taxon>
        <taxon>Bacillota</taxon>
        <taxon>Clostridia</taxon>
        <taxon>Eubacteriales</taxon>
        <taxon>Clostridiaceae</taxon>
        <taxon>Fonticella</taxon>
    </lineage>
</organism>
<accession>A0A4R7KU82</accession>
<proteinExistence type="predicted"/>
<comment type="caution">
    <text evidence="1">The sequence shown here is derived from an EMBL/GenBank/DDBJ whole genome shotgun (WGS) entry which is preliminary data.</text>
</comment>
<dbReference type="OrthoDB" id="2927355at2"/>
<dbReference type="RefSeq" id="WP_133627211.1">
    <property type="nucleotide sequence ID" value="NZ_SOAZ01000003.1"/>
</dbReference>
<evidence type="ECO:0000313" key="2">
    <source>
        <dbReference type="Proteomes" id="UP000295325"/>
    </source>
</evidence>